<accession>A0A0E9TUF1</accession>
<evidence type="ECO:0000313" key="2">
    <source>
        <dbReference type="EMBL" id="JAH56338.1"/>
    </source>
</evidence>
<keyword evidence="1" id="KW-0732">Signal</keyword>
<dbReference type="AlphaFoldDB" id="A0A0E9TUF1"/>
<reference evidence="2" key="1">
    <citation type="submission" date="2014-11" db="EMBL/GenBank/DDBJ databases">
        <authorList>
            <person name="Amaro Gonzalez C."/>
        </authorList>
    </citation>
    <scope>NUCLEOTIDE SEQUENCE</scope>
</reference>
<sequence>MAAFWLQAAQILQYSAGICWRGPACALLRSAGGLGLDRQLFLMELAGLNTAGISTCRCWRLGVC</sequence>
<name>A0A0E9TUF1_ANGAN</name>
<dbReference type="EMBL" id="GBXM01052239">
    <property type="protein sequence ID" value="JAH56338.1"/>
    <property type="molecule type" value="Transcribed_RNA"/>
</dbReference>
<evidence type="ECO:0000256" key="1">
    <source>
        <dbReference type="SAM" id="SignalP"/>
    </source>
</evidence>
<proteinExistence type="predicted"/>
<reference evidence="2" key="2">
    <citation type="journal article" date="2015" name="Fish Shellfish Immunol.">
        <title>Early steps in the European eel (Anguilla anguilla)-Vibrio vulnificus interaction in the gills: Role of the RtxA13 toxin.</title>
        <authorList>
            <person name="Callol A."/>
            <person name="Pajuelo D."/>
            <person name="Ebbesson L."/>
            <person name="Teles M."/>
            <person name="MacKenzie S."/>
            <person name="Amaro C."/>
        </authorList>
    </citation>
    <scope>NUCLEOTIDE SEQUENCE</scope>
</reference>
<feature type="chain" id="PRO_5002433537" evidence="1">
    <location>
        <begin position="18"/>
        <end position="64"/>
    </location>
</feature>
<protein>
    <submittedName>
        <fullName evidence="2">Uncharacterized protein</fullName>
    </submittedName>
</protein>
<feature type="signal peptide" evidence="1">
    <location>
        <begin position="1"/>
        <end position="17"/>
    </location>
</feature>
<organism evidence="2">
    <name type="scientific">Anguilla anguilla</name>
    <name type="common">European freshwater eel</name>
    <name type="synonym">Muraena anguilla</name>
    <dbReference type="NCBI Taxonomy" id="7936"/>
    <lineage>
        <taxon>Eukaryota</taxon>
        <taxon>Metazoa</taxon>
        <taxon>Chordata</taxon>
        <taxon>Craniata</taxon>
        <taxon>Vertebrata</taxon>
        <taxon>Euteleostomi</taxon>
        <taxon>Actinopterygii</taxon>
        <taxon>Neopterygii</taxon>
        <taxon>Teleostei</taxon>
        <taxon>Anguilliformes</taxon>
        <taxon>Anguillidae</taxon>
        <taxon>Anguilla</taxon>
    </lineage>
</organism>